<evidence type="ECO:0000313" key="4">
    <source>
        <dbReference type="EMBL" id="CUX83889.1"/>
    </source>
</evidence>
<dbReference type="EMBL" id="FBYC01000004">
    <property type="protein sequence ID" value="CUX83889.1"/>
    <property type="molecule type" value="Genomic_DNA"/>
</dbReference>
<evidence type="ECO:0000256" key="2">
    <source>
        <dbReference type="ARBA" id="ARBA00023186"/>
    </source>
</evidence>
<evidence type="ECO:0000256" key="1">
    <source>
        <dbReference type="ARBA" id="ARBA00022988"/>
    </source>
</evidence>
<dbReference type="Proteomes" id="UP000182045">
    <property type="component" value="Unassembled WGS sequence"/>
</dbReference>
<comment type="subunit">
    <text evidence="3">UreD, UreF and UreG form a complex that acts as a GTP-hydrolysis-dependent molecular chaperone, activating the urease apoprotein by helping to assemble the nickel containing metallocenter of UreC. The UreE protein probably delivers the nickel.</text>
</comment>
<proteinExistence type="inferred from homology"/>
<dbReference type="PANTHER" id="PTHR33620:SF1">
    <property type="entry name" value="UREASE ACCESSORY PROTEIN F"/>
    <property type="match status" value="1"/>
</dbReference>
<name>A0A0P8A9X1_9RHOB</name>
<dbReference type="STRING" id="1666912.Ga0058931_3237"/>
<reference evidence="4 7" key="2">
    <citation type="submission" date="2016-01" db="EMBL/GenBank/DDBJ databases">
        <authorList>
            <person name="Varghese N."/>
        </authorList>
    </citation>
    <scope>NUCLEOTIDE SEQUENCE [LARGE SCALE GENOMIC DNA]</scope>
    <source>
        <strain evidence="4 7">HL-91</strain>
    </source>
</reference>
<dbReference type="InterPro" id="IPR038277">
    <property type="entry name" value="UreF_sf"/>
</dbReference>
<keyword evidence="1 3" id="KW-0996">Nickel insertion</keyword>
<protein>
    <recommendedName>
        <fullName evidence="3">Urease accessory protein UreF</fullName>
    </recommendedName>
</protein>
<organism evidence="5 6">
    <name type="scientific">Roseibaca calidilacus</name>
    <dbReference type="NCBI Taxonomy" id="1666912"/>
    <lineage>
        <taxon>Bacteria</taxon>
        <taxon>Pseudomonadati</taxon>
        <taxon>Pseudomonadota</taxon>
        <taxon>Alphaproteobacteria</taxon>
        <taxon>Rhodobacterales</taxon>
        <taxon>Paracoccaceae</taxon>
        <taxon>Roseinatronobacter</taxon>
    </lineage>
</organism>
<dbReference type="GO" id="GO:0005737">
    <property type="term" value="C:cytoplasm"/>
    <property type="evidence" value="ECO:0007669"/>
    <property type="project" value="UniProtKB-SubCell"/>
</dbReference>
<dbReference type="PATRIC" id="fig|1666912.4.peg.2951"/>
<comment type="subcellular location">
    <subcellularLocation>
        <location evidence="3">Cytoplasm</location>
    </subcellularLocation>
</comment>
<dbReference type="AlphaFoldDB" id="A0A0P8A9X1"/>
<evidence type="ECO:0000313" key="6">
    <source>
        <dbReference type="Proteomes" id="UP000050413"/>
    </source>
</evidence>
<keyword evidence="7" id="KW-1185">Reference proteome</keyword>
<reference evidence="5 6" key="1">
    <citation type="submission" date="2015-09" db="EMBL/GenBank/DDBJ databases">
        <title>Identification and resolution of microdiversity through metagenomic sequencing of parallel consortia.</title>
        <authorList>
            <person name="Nelson W.C."/>
            <person name="Romine M.F."/>
            <person name="Lindemann S.R."/>
        </authorList>
    </citation>
    <scope>NUCLEOTIDE SEQUENCE [LARGE SCALE GENOMIC DNA]</scope>
    <source>
        <strain evidence="5">HL-91</strain>
    </source>
</reference>
<dbReference type="Gene3D" id="1.10.4190.10">
    <property type="entry name" value="Urease accessory protein UreF"/>
    <property type="match status" value="1"/>
</dbReference>
<dbReference type="InterPro" id="IPR002639">
    <property type="entry name" value="UreF"/>
</dbReference>
<comment type="function">
    <text evidence="3">Required for maturation of urease via the functional incorporation of the urease nickel metallocenter.</text>
</comment>
<keyword evidence="3" id="KW-0963">Cytoplasm</keyword>
<sequence length="222" mass="22881">MTMTMHMTTTPDATALLSLVQWLSPAFPTGAFAYSHGLEQAVSVGDVADAKAFGAWLSAILDHGTGWNDAVLLACALRPGSDFDLLNQTARALAGSAERLQETTEQGAAFAMARGQMGQADAVAEALPVAVGRAAGALGLPAQTVIAVYLHAFASNLTSAAVRFVPLGQAAGQKVLAAQHARIAALSQRAAGATLDTLASGAFRAELHAMAHETLDVRIFKT</sequence>
<dbReference type="GO" id="GO:0016151">
    <property type="term" value="F:nickel cation binding"/>
    <property type="evidence" value="ECO:0007669"/>
    <property type="project" value="UniProtKB-UniRule"/>
</dbReference>
<gene>
    <name evidence="3 5" type="primary">ureF</name>
    <name evidence="4" type="ORF">Ga0058931_3237</name>
    <name evidence="5" type="ORF">HLUCCA05_05985</name>
</gene>
<evidence type="ECO:0000313" key="7">
    <source>
        <dbReference type="Proteomes" id="UP000182045"/>
    </source>
</evidence>
<dbReference type="PIRSF" id="PIRSF009467">
    <property type="entry name" value="Ureas_acces_UreF"/>
    <property type="match status" value="1"/>
</dbReference>
<comment type="similarity">
    <text evidence="3">Belongs to the UreF family.</text>
</comment>
<dbReference type="Proteomes" id="UP000050413">
    <property type="component" value="Unassembled WGS sequence"/>
</dbReference>
<dbReference type="HAMAP" id="MF_01385">
    <property type="entry name" value="UreF"/>
    <property type="match status" value="1"/>
</dbReference>
<evidence type="ECO:0000256" key="3">
    <source>
        <dbReference type="HAMAP-Rule" id="MF_01385"/>
    </source>
</evidence>
<keyword evidence="2 3" id="KW-0143">Chaperone</keyword>
<accession>A0A0P8A9X1</accession>
<comment type="caution">
    <text evidence="5">The sequence shown here is derived from an EMBL/GenBank/DDBJ whole genome shotgun (WGS) entry which is preliminary data.</text>
</comment>
<evidence type="ECO:0000313" key="5">
    <source>
        <dbReference type="EMBL" id="KPP90965.1"/>
    </source>
</evidence>
<dbReference type="PANTHER" id="PTHR33620">
    <property type="entry name" value="UREASE ACCESSORY PROTEIN F"/>
    <property type="match status" value="1"/>
</dbReference>
<dbReference type="EMBL" id="LJSG01000016">
    <property type="protein sequence ID" value="KPP90965.1"/>
    <property type="molecule type" value="Genomic_DNA"/>
</dbReference>
<dbReference type="Pfam" id="PF01730">
    <property type="entry name" value="UreF"/>
    <property type="match status" value="1"/>
</dbReference>